<evidence type="ECO:0000256" key="2">
    <source>
        <dbReference type="SAM" id="MobiDB-lite"/>
    </source>
</evidence>
<dbReference type="SMART" id="SM00490">
    <property type="entry name" value="HELICc"/>
    <property type="match status" value="1"/>
</dbReference>
<keyword evidence="5" id="KW-1185">Reference proteome</keyword>
<sequence length="306" mass="33555">MELHTLCAKNAVIRKFALTNNEWLASGKVAKMLELLRSYIAEGSRTLIFSQFTMVLDILEVVFDHEEINYFRLDGSTRVNERQDLINEFSKEGNNTPVFMLSTKAGGAGINLASANKVIIFDSGFNPQDDIQAENRAHRIGQKKPVEVVRLVSKGTVEEAIYKMGLTKVELDQRVAGGMSGTNTPPNEAQETAADQDKKMTKAEVEGLKMVENMFFEGLGTSGQKAEPGIDKDAVMTTETTEAEVTPDTANGVEEEVDDVEIVGAVVKREVSELPDRPKRTCSKITTASQGSGNSSTRSSRTNSRR</sequence>
<dbReference type="GO" id="GO:0016787">
    <property type="term" value="F:hydrolase activity"/>
    <property type="evidence" value="ECO:0007669"/>
    <property type="project" value="UniProtKB-KW"/>
</dbReference>
<accession>A0A0N0NRE9</accession>
<dbReference type="GO" id="GO:0004386">
    <property type="term" value="F:helicase activity"/>
    <property type="evidence" value="ECO:0007669"/>
    <property type="project" value="UniProtKB-KW"/>
</dbReference>
<dbReference type="InterPro" id="IPR001650">
    <property type="entry name" value="Helicase_C-like"/>
</dbReference>
<dbReference type="GeneID" id="28734251"/>
<dbReference type="PANTHER" id="PTHR10799">
    <property type="entry name" value="SNF2/RAD54 HELICASE FAMILY"/>
    <property type="match status" value="1"/>
</dbReference>
<gene>
    <name evidence="4" type="ORF">AB675_2400</name>
</gene>
<dbReference type="Proteomes" id="UP000038010">
    <property type="component" value="Unassembled WGS sequence"/>
</dbReference>
<name>A0A0N0NRE9_9EURO</name>
<dbReference type="OrthoDB" id="5857104at2759"/>
<reference evidence="4 5" key="1">
    <citation type="submission" date="2015-06" db="EMBL/GenBank/DDBJ databases">
        <title>Draft genome of the ant-associated black yeast Phialophora attae CBS 131958.</title>
        <authorList>
            <person name="Moreno L.F."/>
            <person name="Stielow B.J."/>
            <person name="de Hoog S."/>
            <person name="Vicente V.A."/>
            <person name="Weiss V.A."/>
            <person name="de Vries M."/>
            <person name="Cruz L.M."/>
            <person name="Souza E.M."/>
        </authorList>
    </citation>
    <scope>NUCLEOTIDE SEQUENCE [LARGE SCALE GENOMIC DNA]</scope>
    <source>
        <strain evidence="4 5">CBS 131958</strain>
    </source>
</reference>
<dbReference type="PROSITE" id="PS51194">
    <property type="entry name" value="HELICASE_CTER"/>
    <property type="match status" value="1"/>
</dbReference>
<feature type="region of interest" description="Disordered" evidence="2">
    <location>
        <begin position="271"/>
        <end position="306"/>
    </location>
</feature>
<dbReference type="RefSeq" id="XP_018004974.1">
    <property type="nucleotide sequence ID" value="XM_018142371.1"/>
</dbReference>
<organism evidence="4 5">
    <name type="scientific">Cyphellophora attinorum</name>
    <dbReference type="NCBI Taxonomy" id="1664694"/>
    <lineage>
        <taxon>Eukaryota</taxon>
        <taxon>Fungi</taxon>
        <taxon>Dikarya</taxon>
        <taxon>Ascomycota</taxon>
        <taxon>Pezizomycotina</taxon>
        <taxon>Eurotiomycetes</taxon>
        <taxon>Chaetothyriomycetidae</taxon>
        <taxon>Chaetothyriales</taxon>
        <taxon>Cyphellophoraceae</taxon>
        <taxon>Cyphellophora</taxon>
    </lineage>
</organism>
<dbReference type="InterPro" id="IPR027417">
    <property type="entry name" value="P-loop_NTPase"/>
</dbReference>
<keyword evidence="4" id="KW-0347">Helicase</keyword>
<evidence type="ECO:0000256" key="1">
    <source>
        <dbReference type="ARBA" id="ARBA00022801"/>
    </source>
</evidence>
<evidence type="ECO:0000313" key="4">
    <source>
        <dbReference type="EMBL" id="KPI45011.1"/>
    </source>
</evidence>
<dbReference type="AlphaFoldDB" id="A0A0N0NRE9"/>
<keyword evidence="4" id="KW-0547">Nucleotide-binding</keyword>
<evidence type="ECO:0000259" key="3">
    <source>
        <dbReference type="PROSITE" id="PS51194"/>
    </source>
</evidence>
<dbReference type="Pfam" id="PF00271">
    <property type="entry name" value="Helicase_C"/>
    <property type="match status" value="1"/>
</dbReference>
<keyword evidence="1" id="KW-0378">Hydrolase</keyword>
<dbReference type="Gene3D" id="3.40.50.300">
    <property type="entry name" value="P-loop containing nucleotide triphosphate hydrolases"/>
    <property type="match status" value="1"/>
</dbReference>
<feature type="compositionally biased region" description="Low complexity" evidence="2">
    <location>
        <begin position="291"/>
        <end position="306"/>
    </location>
</feature>
<feature type="domain" description="Helicase C-terminal" evidence="3">
    <location>
        <begin position="32"/>
        <end position="190"/>
    </location>
</feature>
<dbReference type="VEuPathDB" id="FungiDB:AB675_2400"/>
<evidence type="ECO:0000313" key="5">
    <source>
        <dbReference type="Proteomes" id="UP000038010"/>
    </source>
</evidence>
<dbReference type="SUPFAM" id="SSF52540">
    <property type="entry name" value="P-loop containing nucleoside triphosphate hydrolases"/>
    <property type="match status" value="1"/>
</dbReference>
<dbReference type="EMBL" id="LFJN01000002">
    <property type="protein sequence ID" value="KPI45011.1"/>
    <property type="molecule type" value="Genomic_DNA"/>
</dbReference>
<dbReference type="STRING" id="1664694.A0A0N0NRE9"/>
<dbReference type="InterPro" id="IPR049730">
    <property type="entry name" value="SNF2/RAD54-like_C"/>
</dbReference>
<protein>
    <submittedName>
        <fullName evidence="4">ATP-dependent helicase fft2</fullName>
    </submittedName>
</protein>
<dbReference type="CDD" id="cd18793">
    <property type="entry name" value="SF2_C_SNF"/>
    <property type="match status" value="1"/>
</dbReference>
<keyword evidence="4" id="KW-0067">ATP-binding</keyword>
<comment type="caution">
    <text evidence="4">The sequence shown here is derived from an EMBL/GenBank/DDBJ whole genome shotgun (WGS) entry which is preliminary data.</text>
</comment>
<proteinExistence type="predicted"/>